<evidence type="ECO:0000256" key="1">
    <source>
        <dbReference type="SAM" id="Phobius"/>
    </source>
</evidence>
<dbReference type="InterPro" id="IPR021215">
    <property type="entry name" value="DUF2752"/>
</dbReference>
<reference evidence="3" key="1">
    <citation type="submission" date="2018-02" db="EMBL/GenBank/DDBJ databases">
        <authorList>
            <person name="Hausmann B."/>
        </authorList>
    </citation>
    <scope>NUCLEOTIDE SEQUENCE [LARGE SCALE GENOMIC DNA]</scope>
    <source>
        <strain evidence="3">Peat soil MAG SbA1</strain>
    </source>
</reference>
<sequence length="130" mass="14538">MGILLERWPGIQRAVTARRVELALIVAAIAYFTLSRTLLNIPMCPFAYLGINCPTCGTTRAVWQIFHGHFWAAWSLNPIGFIVVFLLLRRLSVLSAPRHLVVRIVSNQVADIALLGAFFCAGFMKFLHVV</sequence>
<feature type="transmembrane region" description="Helical" evidence="1">
    <location>
        <begin position="20"/>
        <end position="39"/>
    </location>
</feature>
<dbReference type="OrthoDB" id="9815897at2"/>
<dbReference type="Proteomes" id="UP000238701">
    <property type="component" value="Unassembled WGS sequence"/>
</dbReference>
<dbReference type="Pfam" id="PF10825">
    <property type="entry name" value="DUF2752"/>
    <property type="match status" value="1"/>
</dbReference>
<evidence type="ECO:0008006" key="4">
    <source>
        <dbReference type="Google" id="ProtNLM"/>
    </source>
</evidence>
<evidence type="ECO:0000313" key="2">
    <source>
        <dbReference type="EMBL" id="SPF48742.1"/>
    </source>
</evidence>
<keyword evidence="1" id="KW-1133">Transmembrane helix</keyword>
<proteinExistence type="predicted"/>
<feature type="transmembrane region" description="Helical" evidence="1">
    <location>
        <begin position="100"/>
        <end position="124"/>
    </location>
</feature>
<feature type="transmembrane region" description="Helical" evidence="1">
    <location>
        <begin position="70"/>
        <end position="88"/>
    </location>
</feature>
<keyword evidence="1" id="KW-0812">Transmembrane</keyword>
<keyword evidence="1" id="KW-0472">Membrane</keyword>
<dbReference type="EMBL" id="OMOD01000186">
    <property type="protein sequence ID" value="SPF48742.1"/>
    <property type="molecule type" value="Genomic_DNA"/>
</dbReference>
<name>A0A2U3LA17_9BACT</name>
<organism evidence="2 3">
    <name type="scientific">Candidatus Sulfotelmatobacter kueseliae</name>
    <dbReference type="NCBI Taxonomy" id="2042962"/>
    <lineage>
        <taxon>Bacteria</taxon>
        <taxon>Pseudomonadati</taxon>
        <taxon>Acidobacteriota</taxon>
        <taxon>Terriglobia</taxon>
        <taxon>Terriglobales</taxon>
        <taxon>Candidatus Korobacteraceae</taxon>
        <taxon>Candidatus Sulfotelmatobacter</taxon>
    </lineage>
</organism>
<protein>
    <recommendedName>
        <fullName evidence="4">DUF2752 domain-containing protein</fullName>
    </recommendedName>
</protein>
<accession>A0A2U3LA17</accession>
<dbReference type="AlphaFoldDB" id="A0A2U3LA17"/>
<evidence type="ECO:0000313" key="3">
    <source>
        <dbReference type="Proteomes" id="UP000238701"/>
    </source>
</evidence>
<gene>
    <name evidence="2" type="ORF">SBA1_880022</name>
</gene>